<reference evidence="1" key="2">
    <citation type="submission" date="2021-09" db="EMBL/GenBank/DDBJ databases">
        <authorList>
            <person name="Jia N."/>
            <person name="Wang J."/>
            <person name="Shi W."/>
            <person name="Du L."/>
            <person name="Sun Y."/>
            <person name="Zhan W."/>
            <person name="Jiang J."/>
            <person name="Wang Q."/>
            <person name="Zhang B."/>
            <person name="Ji P."/>
            <person name="Sakyi L.B."/>
            <person name="Cui X."/>
            <person name="Yuan T."/>
            <person name="Jiang B."/>
            <person name="Yang W."/>
            <person name="Lam T.T.-Y."/>
            <person name="Chang Q."/>
            <person name="Ding S."/>
            <person name="Wang X."/>
            <person name="Zhu J."/>
            <person name="Ruan X."/>
            <person name="Zhao L."/>
            <person name="Wei J."/>
            <person name="Que T."/>
            <person name="Du C."/>
            <person name="Cheng J."/>
            <person name="Dai P."/>
            <person name="Han X."/>
            <person name="Huang E."/>
            <person name="Gao Y."/>
            <person name="Liu J."/>
            <person name="Shao H."/>
            <person name="Ye R."/>
            <person name="Li L."/>
            <person name="Wei W."/>
            <person name="Wang X."/>
            <person name="Wang C."/>
            <person name="Huo Q."/>
            <person name="Li W."/>
            <person name="Guo W."/>
            <person name="Chen H."/>
            <person name="Chen S."/>
            <person name="Zhou L."/>
            <person name="Zhou L."/>
            <person name="Ni X."/>
            <person name="Tian J."/>
            <person name="Zhou Y."/>
            <person name="Sheng Y."/>
            <person name="Liu T."/>
            <person name="Pan Y."/>
            <person name="Xia L."/>
            <person name="Li J."/>
            <person name="Zhao F."/>
            <person name="Cao W."/>
        </authorList>
    </citation>
    <scope>NUCLEOTIDE SEQUENCE</scope>
    <source>
        <strain evidence="1">Rsan-2018</strain>
        <tissue evidence="1">Larvae</tissue>
    </source>
</reference>
<name>A0A9D4PUN1_RHISA</name>
<proteinExistence type="predicted"/>
<dbReference type="EMBL" id="JABSTV010001250">
    <property type="protein sequence ID" value="KAH7956026.1"/>
    <property type="molecule type" value="Genomic_DNA"/>
</dbReference>
<evidence type="ECO:0000313" key="1">
    <source>
        <dbReference type="EMBL" id="KAH7956026.1"/>
    </source>
</evidence>
<reference evidence="1" key="1">
    <citation type="journal article" date="2020" name="Cell">
        <title>Large-Scale Comparative Analyses of Tick Genomes Elucidate Their Genetic Diversity and Vector Capacities.</title>
        <authorList>
            <consortium name="Tick Genome and Microbiome Consortium (TIGMIC)"/>
            <person name="Jia N."/>
            <person name="Wang J."/>
            <person name="Shi W."/>
            <person name="Du L."/>
            <person name="Sun Y."/>
            <person name="Zhan W."/>
            <person name="Jiang J.F."/>
            <person name="Wang Q."/>
            <person name="Zhang B."/>
            <person name="Ji P."/>
            <person name="Bell-Sakyi L."/>
            <person name="Cui X.M."/>
            <person name="Yuan T.T."/>
            <person name="Jiang B.G."/>
            <person name="Yang W.F."/>
            <person name="Lam T.T."/>
            <person name="Chang Q.C."/>
            <person name="Ding S.J."/>
            <person name="Wang X.J."/>
            <person name="Zhu J.G."/>
            <person name="Ruan X.D."/>
            <person name="Zhao L."/>
            <person name="Wei J.T."/>
            <person name="Ye R.Z."/>
            <person name="Que T.C."/>
            <person name="Du C.H."/>
            <person name="Zhou Y.H."/>
            <person name="Cheng J.X."/>
            <person name="Dai P.F."/>
            <person name="Guo W.B."/>
            <person name="Han X.H."/>
            <person name="Huang E.J."/>
            <person name="Li L.F."/>
            <person name="Wei W."/>
            <person name="Gao Y.C."/>
            <person name="Liu J.Z."/>
            <person name="Shao H.Z."/>
            <person name="Wang X."/>
            <person name="Wang C.C."/>
            <person name="Yang T.C."/>
            <person name="Huo Q.B."/>
            <person name="Li W."/>
            <person name="Chen H.Y."/>
            <person name="Chen S.E."/>
            <person name="Zhou L.G."/>
            <person name="Ni X.B."/>
            <person name="Tian J.H."/>
            <person name="Sheng Y."/>
            <person name="Liu T."/>
            <person name="Pan Y.S."/>
            <person name="Xia L.Y."/>
            <person name="Li J."/>
            <person name="Zhao F."/>
            <person name="Cao W.C."/>
        </authorList>
    </citation>
    <scope>NUCLEOTIDE SEQUENCE</scope>
    <source>
        <strain evidence="1">Rsan-2018</strain>
    </source>
</reference>
<organism evidence="1 2">
    <name type="scientific">Rhipicephalus sanguineus</name>
    <name type="common">Brown dog tick</name>
    <name type="synonym">Ixodes sanguineus</name>
    <dbReference type="NCBI Taxonomy" id="34632"/>
    <lineage>
        <taxon>Eukaryota</taxon>
        <taxon>Metazoa</taxon>
        <taxon>Ecdysozoa</taxon>
        <taxon>Arthropoda</taxon>
        <taxon>Chelicerata</taxon>
        <taxon>Arachnida</taxon>
        <taxon>Acari</taxon>
        <taxon>Parasitiformes</taxon>
        <taxon>Ixodida</taxon>
        <taxon>Ixodoidea</taxon>
        <taxon>Ixodidae</taxon>
        <taxon>Rhipicephalinae</taxon>
        <taxon>Rhipicephalus</taxon>
        <taxon>Rhipicephalus</taxon>
    </lineage>
</organism>
<sequence>MASFNSARRAAGLLLALSDSESTSSDSSSSSDDDELCVLYEGTFKEMFPVPPCARLKIIGYVEEVVHAYSEEEFRRNFRVSRAVAADLYNDFGASLIYPRCDNGGSPAKTAEEHVIAFLWYAANKACIRDVAGRFGLGETTAFRVTERVMDYLVELGKTVIAFPDDLQGPSTKFEQLGHTHFYNDLPKPAMAVSAT</sequence>
<gene>
    <name evidence="1" type="ORF">HPB52_005748</name>
</gene>
<keyword evidence="2" id="KW-1185">Reference proteome</keyword>
<dbReference type="AlphaFoldDB" id="A0A9D4PUN1"/>
<protein>
    <recommendedName>
        <fullName evidence="3">Nuclease HARBI1</fullName>
    </recommendedName>
</protein>
<evidence type="ECO:0008006" key="3">
    <source>
        <dbReference type="Google" id="ProtNLM"/>
    </source>
</evidence>
<accession>A0A9D4PUN1</accession>
<dbReference type="VEuPathDB" id="VectorBase:RSAN_028661"/>
<comment type="caution">
    <text evidence="1">The sequence shown here is derived from an EMBL/GenBank/DDBJ whole genome shotgun (WGS) entry which is preliminary data.</text>
</comment>
<evidence type="ECO:0000313" key="2">
    <source>
        <dbReference type="Proteomes" id="UP000821837"/>
    </source>
</evidence>
<dbReference type="Proteomes" id="UP000821837">
    <property type="component" value="Unassembled WGS sequence"/>
</dbReference>